<name>A0A511V6S2_9BACL</name>
<evidence type="ECO:0008006" key="3">
    <source>
        <dbReference type="Google" id="ProtNLM"/>
    </source>
</evidence>
<reference evidence="1 2" key="1">
    <citation type="submission" date="2019-07" db="EMBL/GenBank/DDBJ databases">
        <title>Whole genome shotgun sequence of Aneurinibacillus danicus NBRC 102444.</title>
        <authorList>
            <person name="Hosoyama A."/>
            <person name="Uohara A."/>
            <person name="Ohji S."/>
            <person name="Ichikawa N."/>
        </authorList>
    </citation>
    <scope>NUCLEOTIDE SEQUENCE [LARGE SCALE GENOMIC DNA]</scope>
    <source>
        <strain evidence="1 2">NBRC 102444</strain>
    </source>
</reference>
<dbReference type="AlphaFoldDB" id="A0A511V6S2"/>
<keyword evidence="2" id="KW-1185">Reference proteome</keyword>
<dbReference type="Proteomes" id="UP000321157">
    <property type="component" value="Unassembled WGS sequence"/>
</dbReference>
<organism evidence="1 2">
    <name type="scientific">Aneurinibacillus danicus</name>
    <dbReference type="NCBI Taxonomy" id="267746"/>
    <lineage>
        <taxon>Bacteria</taxon>
        <taxon>Bacillati</taxon>
        <taxon>Bacillota</taxon>
        <taxon>Bacilli</taxon>
        <taxon>Bacillales</taxon>
        <taxon>Paenibacillaceae</taxon>
        <taxon>Aneurinibacillus group</taxon>
        <taxon>Aneurinibacillus</taxon>
    </lineage>
</organism>
<dbReference type="InterPro" id="IPR019066">
    <property type="entry name" value="Restrct_endonuc_II_SacI"/>
</dbReference>
<protein>
    <recommendedName>
        <fullName evidence="3">Restriction endonuclease, SacI family</fullName>
    </recommendedName>
</protein>
<gene>
    <name evidence="1" type="ORF">ADA01nite_21150</name>
</gene>
<dbReference type="EMBL" id="BJXX01000086">
    <property type="protein sequence ID" value="GEN34655.1"/>
    <property type="molecule type" value="Genomic_DNA"/>
</dbReference>
<comment type="caution">
    <text evidence="1">The sequence shown here is derived from an EMBL/GenBank/DDBJ whole genome shotgun (WGS) entry which is preliminary data.</text>
</comment>
<sequence length="371" mass="41801">MELTNVNRDKALQNLNKAYERVTSDQYTLCSKFIDEIKQVMFGTHLTFKYVMVNALLAKATNPEVNALCLQKKSVLPGAYDARTLCHKVLVPFERDKLNGALGGSNEPFLNKPARFPELSTNNAVRKGKDFALLSLLCTFLPQIVTQQEAFDALCDAIYFALEISKEKEEIFGLEATKIPTYYEIQEVIDALLVESFGGETLALTVGALMNLLADSIEGKTCVEVHVVNQSGASSKEVSDIDVYLNDKILYAIEAKDKVFTQEDVTHAIRKAALAGCDRLMFVSGPRAYLEGASEEIIVSKALEMGVYLSFMNHKEFTKMILSLILPTTTERFFSYLRNIVYEARLKEETLRHLLKEAREHYLIKDDYNED</sequence>
<evidence type="ECO:0000313" key="1">
    <source>
        <dbReference type="EMBL" id="GEN34655.1"/>
    </source>
</evidence>
<dbReference type="Pfam" id="PF09566">
    <property type="entry name" value="RE_SacI"/>
    <property type="match status" value="1"/>
</dbReference>
<evidence type="ECO:0000313" key="2">
    <source>
        <dbReference type="Proteomes" id="UP000321157"/>
    </source>
</evidence>
<proteinExistence type="predicted"/>
<accession>A0A511V6S2</accession>
<dbReference type="RefSeq" id="WP_170230223.1">
    <property type="nucleotide sequence ID" value="NZ_BJXX01000086.1"/>
</dbReference>